<dbReference type="Pfam" id="PF03625">
    <property type="entry name" value="DUF302"/>
    <property type="match status" value="1"/>
</dbReference>
<dbReference type="InterPro" id="IPR035923">
    <property type="entry name" value="TT1751-like_sf"/>
</dbReference>
<accession>A0ABX8EM48</accession>
<keyword evidence="3" id="KW-1185">Reference proteome</keyword>
<protein>
    <recommendedName>
        <fullName evidence="1">DUF302 domain-containing protein</fullName>
    </recommendedName>
</protein>
<evidence type="ECO:0000259" key="1">
    <source>
        <dbReference type="Pfam" id="PF03625"/>
    </source>
</evidence>
<dbReference type="InterPro" id="IPR005180">
    <property type="entry name" value="DUF302"/>
</dbReference>
<feature type="domain" description="DUF302" evidence="1">
    <location>
        <begin position="36"/>
        <end position="99"/>
    </location>
</feature>
<reference evidence="2 3" key="1">
    <citation type="submission" date="2021-05" db="EMBL/GenBank/DDBJ databases">
        <title>Complete genome of Nocardioides aquaticus KCTC 9944T isolated from meromictic and hypersaline Ekho Lake, Antarctica.</title>
        <authorList>
            <person name="Hwang K."/>
            <person name="Kim K.M."/>
            <person name="Choe H."/>
        </authorList>
    </citation>
    <scope>NUCLEOTIDE SEQUENCE [LARGE SCALE GENOMIC DNA]</scope>
    <source>
        <strain evidence="2 3">KCTC 9944</strain>
    </source>
</reference>
<dbReference type="PANTHER" id="PTHR38342">
    <property type="entry name" value="SLR5037 PROTEIN"/>
    <property type="match status" value="1"/>
</dbReference>
<dbReference type="CDD" id="cd14797">
    <property type="entry name" value="DUF302"/>
    <property type="match status" value="1"/>
</dbReference>
<dbReference type="Proteomes" id="UP000679307">
    <property type="component" value="Chromosome"/>
</dbReference>
<proteinExistence type="predicted"/>
<dbReference type="PANTHER" id="PTHR38342:SF1">
    <property type="entry name" value="SLR5037 PROTEIN"/>
    <property type="match status" value="1"/>
</dbReference>
<dbReference type="RefSeq" id="WP_214056196.1">
    <property type="nucleotide sequence ID" value="NZ_BAAAHS010000007.1"/>
</dbReference>
<dbReference type="PIRSF" id="PIRSF021774">
    <property type="entry name" value="UCP021774"/>
    <property type="match status" value="1"/>
</dbReference>
<evidence type="ECO:0000313" key="3">
    <source>
        <dbReference type="Proteomes" id="UP000679307"/>
    </source>
</evidence>
<dbReference type="Gene3D" id="3.30.310.70">
    <property type="entry name" value="TT1751-like domain"/>
    <property type="match status" value="1"/>
</dbReference>
<sequence length="143" mass="15070">MADYTMRTTVPRPYEETVAAVRAELVEAGFGVLTEIDLRATLKAKLDVDVAPQVILGACRPQLAHQALQVEPSIAAMLPCNVVVRGVDETTTVVEAFDPDVMMSFAGDGEAGEALRSVATDARARLTAVLTALTTLDAVEVGA</sequence>
<name>A0ABX8EM48_9ACTN</name>
<evidence type="ECO:0000313" key="2">
    <source>
        <dbReference type="EMBL" id="QVT80686.1"/>
    </source>
</evidence>
<organism evidence="2 3">
    <name type="scientific">Nocardioides aquaticus</name>
    <dbReference type="NCBI Taxonomy" id="160826"/>
    <lineage>
        <taxon>Bacteria</taxon>
        <taxon>Bacillati</taxon>
        <taxon>Actinomycetota</taxon>
        <taxon>Actinomycetes</taxon>
        <taxon>Propionibacteriales</taxon>
        <taxon>Nocardioidaceae</taxon>
        <taxon>Nocardioides</taxon>
    </lineage>
</organism>
<dbReference type="EMBL" id="CP075371">
    <property type="protein sequence ID" value="QVT80686.1"/>
    <property type="molecule type" value="Genomic_DNA"/>
</dbReference>
<dbReference type="SUPFAM" id="SSF103247">
    <property type="entry name" value="TT1751-like"/>
    <property type="match status" value="1"/>
</dbReference>
<dbReference type="InterPro" id="IPR016796">
    <property type="entry name" value="UCP021774"/>
</dbReference>
<gene>
    <name evidence="2" type="ORF">ENKNEFLB_03086</name>
</gene>